<dbReference type="EMBL" id="CAFABK010000181">
    <property type="protein sequence ID" value="CAB4836175.1"/>
    <property type="molecule type" value="Genomic_DNA"/>
</dbReference>
<evidence type="ECO:0000313" key="1">
    <source>
        <dbReference type="EMBL" id="CAB4836175.1"/>
    </source>
</evidence>
<reference evidence="1" key="1">
    <citation type="submission" date="2020-05" db="EMBL/GenBank/DDBJ databases">
        <authorList>
            <person name="Chiriac C."/>
            <person name="Salcher M."/>
            <person name="Ghai R."/>
            <person name="Kavagutti S V."/>
        </authorList>
    </citation>
    <scope>NUCLEOTIDE SEQUENCE</scope>
</reference>
<organism evidence="1">
    <name type="scientific">freshwater metagenome</name>
    <dbReference type="NCBI Taxonomy" id="449393"/>
    <lineage>
        <taxon>unclassified sequences</taxon>
        <taxon>metagenomes</taxon>
        <taxon>ecological metagenomes</taxon>
    </lineage>
</organism>
<name>A0A6J7ATK4_9ZZZZ</name>
<sequence length="128" mass="13924">MGVNRDLDSPGAECNGVDNVHDKWVIGGATFDRIDTCHGSRITGQGTEPIDSLGRHRRQVATGDCSRGYARVSGGNHVPIQPNGKKVRWSALKTGGGERYLFVLGDDFSGFHHDHLVFTGLTRDVVEH</sequence>
<proteinExistence type="predicted"/>
<protein>
    <submittedName>
        <fullName evidence="1">Unannotated protein</fullName>
    </submittedName>
</protein>
<accession>A0A6J7ATK4</accession>
<gene>
    <name evidence="1" type="ORF">UFOPK3204_01945</name>
</gene>
<dbReference type="AlphaFoldDB" id="A0A6J7ATK4"/>